<organism evidence="1 2">
    <name type="scientific">Pseudoduganella albidiflava</name>
    <dbReference type="NCBI Taxonomy" id="321983"/>
    <lineage>
        <taxon>Bacteria</taxon>
        <taxon>Pseudomonadati</taxon>
        <taxon>Pseudomonadota</taxon>
        <taxon>Betaproteobacteria</taxon>
        <taxon>Burkholderiales</taxon>
        <taxon>Oxalobacteraceae</taxon>
        <taxon>Telluria group</taxon>
        <taxon>Pseudoduganella</taxon>
    </lineage>
</organism>
<sequence length="146" mass="15971">MNILGVKHWVKTLTFMPFHQEFDMKTLLAMALLVPSALNAEEAGEWTGANRPLTSASYLIYSGEAGNRKPPTNSDKKLAIAIRGQAARQIFESIGPDVKGVICSAEEGERMRSKGEIWCSYMPGDGYMCFLGFDLRTGQPHPGGSC</sequence>
<reference evidence="1" key="2">
    <citation type="submission" date="2022-12" db="EMBL/GenBank/DDBJ databases">
        <authorList>
            <person name="Sun Q."/>
            <person name="Kim S."/>
        </authorList>
    </citation>
    <scope>NUCLEOTIDE SEQUENCE</scope>
    <source>
        <strain evidence="1">KCTC 12343</strain>
    </source>
</reference>
<accession>A0AA87XYF5</accession>
<dbReference type="EMBL" id="BMWV01000025">
    <property type="protein sequence ID" value="GGY69072.1"/>
    <property type="molecule type" value="Genomic_DNA"/>
</dbReference>
<protein>
    <submittedName>
        <fullName evidence="1">Uncharacterized protein</fullName>
    </submittedName>
</protein>
<gene>
    <name evidence="1" type="ORF">GCM10007387_58920</name>
</gene>
<evidence type="ECO:0000313" key="2">
    <source>
        <dbReference type="Proteomes" id="UP000628442"/>
    </source>
</evidence>
<name>A0AA87XYF5_9BURK</name>
<dbReference type="AlphaFoldDB" id="A0AA87XYF5"/>
<comment type="caution">
    <text evidence="1">The sequence shown here is derived from an EMBL/GenBank/DDBJ whole genome shotgun (WGS) entry which is preliminary data.</text>
</comment>
<dbReference type="Proteomes" id="UP000628442">
    <property type="component" value="Unassembled WGS sequence"/>
</dbReference>
<reference evidence="1" key="1">
    <citation type="journal article" date="2014" name="Int. J. Syst. Evol. Microbiol.">
        <title>Complete genome sequence of Corynebacterium casei LMG S-19264T (=DSM 44701T), isolated from a smear-ripened cheese.</title>
        <authorList>
            <consortium name="US DOE Joint Genome Institute (JGI-PGF)"/>
            <person name="Walter F."/>
            <person name="Albersmeier A."/>
            <person name="Kalinowski J."/>
            <person name="Ruckert C."/>
        </authorList>
    </citation>
    <scope>NUCLEOTIDE SEQUENCE</scope>
    <source>
        <strain evidence="1">KCTC 12343</strain>
    </source>
</reference>
<proteinExistence type="predicted"/>
<evidence type="ECO:0000313" key="1">
    <source>
        <dbReference type="EMBL" id="GGY69072.1"/>
    </source>
</evidence>